<proteinExistence type="predicted"/>
<dbReference type="Proteomes" id="UP001519460">
    <property type="component" value="Unassembled WGS sequence"/>
</dbReference>
<gene>
    <name evidence="2" type="ORF">BaRGS_00005301</name>
</gene>
<sequence length="67" mass="7484">RGERQKSILHQVPVHKESRGRSSSHNASHATKDRELKYPEVTLGHSMSFDLRLGVIPGHSTPDASRN</sequence>
<evidence type="ECO:0000256" key="1">
    <source>
        <dbReference type="SAM" id="MobiDB-lite"/>
    </source>
</evidence>
<protein>
    <submittedName>
        <fullName evidence="2">Uncharacterized protein</fullName>
    </submittedName>
</protein>
<dbReference type="EMBL" id="JACVVK020000020">
    <property type="protein sequence ID" value="KAK7503380.1"/>
    <property type="molecule type" value="Genomic_DNA"/>
</dbReference>
<dbReference type="AlphaFoldDB" id="A0ABD0LUZ7"/>
<organism evidence="2 3">
    <name type="scientific">Batillaria attramentaria</name>
    <dbReference type="NCBI Taxonomy" id="370345"/>
    <lineage>
        <taxon>Eukaryota</taxon>
        <taxon>Metazoa</taxon>
        <taxon>Spiralia</taxon>
        <taxon>Lophotrochozoa</taxon>
        <taxon>Mollusca</taxon>
        <taxon>Gastropoda</taxon>
        <taxon>Caenogastropoda</taxon>
        <taxon>Sorbeoconcha</taxon>
        <taxon>Cerithioidea</taxon>
        <taxon>Batillariidae</taxon>
        <taxon>Batillaria</taxon>
    </lineage>
</organism>
<evidence type="ECO:0000313" key="2">
    <source>
        <dbReference type="EMBL" id="KAK7503380.1"/>
    </source>
</evidence>
<name>A0ABD0LUZ7_9CAEN</name>
<feature type="region of interest" description="Disordered" evidence="1">
    <location>
        <begin position="1"/>
        <end position="36"/>
    </location>
</feature>
<reference evidence="2 3" key="1">
    <citation type="journal article" date="2023" name="Sci. Data">
        <title>Genome assembly of the Korean intertidal mud-creeper Batillaria attramentaria.</title>
        <authorList>
            <person name="Patra A.K."/>
            <person name="Ho P.T."/>
            <person name="Jun S."/>
            <person name="Lee S.J."/>
            <person name="Kim Y."/>
            <person name="Won Y.J."/>
        </authorList>
    </citation>
    <scope>NUCLEOTIDE SEQUENCE [LARGE SCALE GENOMIC DNA]</scope>
    <source>
        <strain evidence="2">Wonlab-2016</strain>
    </source>
</reference>
<feature type="non-terminal residue" evidence="2">
    <location>
        <position position="1"/>
    </location>
</feature>
<accession>A0ABD0LUZ7</accession>
<comment type="caution">
    <text evidence="2">The sequence shown here is derived from an EMBL/GenBank/DDBJ whole genome shotgun (WGS) entry which is preliminary data.</text>
</comment>
<keyword evidence="3" id="KW-1185">Reference proteome</keyword>
<evidence type="ECO:0000313" key="3">
    <source>
        <dbReference type="Proteomes" id="UP001519460"/>
    </source>
</evidence>